<feature type="compositionally biased region" description="Basic and acidic residues" evidence="1">
    <location>
        <begin position="129"/>
        <end position="155"/>
    </location>
</feature>
<evidence type="ECO:0000256" key="1">
    <source>
        <dbReference type="SAM" id="MobiDB-lite"/>
    </source>
</evidence>
<dbReference type="EMBL" id="MAYT01000029">
    <property type="protein sequence ID" value="OCA82811.1"/>
    <property type="molecule type" value="Genomic_DNA"/>
</dbReference>
<dbReference type="Pfam" id="PF11181">
    <property type="entry name" value="YflT"/>
    <property type="match status" value="1"/>
</dbReference>
<dbReference type="Proteomes" id="UP000092578">
    <property type="component" value="Unassembled WGS sequence"/>
</dbReference>
<reference evidence="4" key="1">
    <citation type="submission" date="2016-05" db="EMBL/GenBank/DDBJ databases">
        <authorList>
            <person name="Liu B."/>
            <person name="Wang J."/>
            <person name="Zhu Y."/>
            <person name="Liu G."/>
            <person name="Chen Q."/>
            <person name="Chen Z."/>
            <person name="Lan J."/>
            <person name="Che J."/>
            <person name="Ge C."/>
            <person name="Shi H."/>
            <person name="Pan Z."/>
            <person name="Liu X."/>
        </authorList>
    </citation>
    <scope>NUCLEOTIDE SEQUENCE [LARGE SCALE GENOMIC DNA]</scope>
    <source>
        <strain evidence="4">FJAT-27215</strain>
    </source>
</reference>
<feature type="domain" description="General stress protein 17M-like" evidence="2">
    <location>
        <begin position="6"/>
        <end position="98"/>
    </location>
</feature>
<keyword evidence="4" id="KW-1185">Reference proteome</keyword>
<name>A0A1B9AG42_9BACI</name>
<sequence length="172" mass="19393">MSNKKVIGLCSSEIDAIRRIEELKVEGYTTDQLYAVTKDADLYLMLQNRSGAEVTSAGPSLTEKVKAIFTKEKPVKESLLEFGLSEEDAEAYYKSLEEELILLVADEADDEATGHSVTETAASLEEAPLPDKEETERRQRIQEQNELNRKTERVTDGSLFPPNQQPLHRDYL</sequence>
<dbReference type="InterPro" id="IPR025889">
    <property type="entry name" value="GSP17M-like_dom"/>
</dbReference>
<feature type="region of interest" description="Disordered" evidence="1">
    <location>
        <begin position="111"/>
        <end position="172"/>
    </location>
</feature>
<dbReference type="RefSeq" id="WP_065411684.1">
    <property type="nucleotide sequence ID" value="NZ_MAYT01000029.1"/>
</dbReference>
<proteinExistence type="predicted"/>
<protein>
    <recommendedName>
        <fullName evidence="2">General stress protein 17M-like domain-containing protein</fullName>
    </recommendedName>
</protein>
<evidence type="ECO:0000313" key="4">
    <source>
        <dbReference type="Proteomes" id="UP000092578"/>
    </source>
</evidence>
<accession>A0A1B9AG42</accession>
<gene>
    <name evidence="3" type="ORF">A8F95_13805</name>
</gene>
<evidence type="ECO:0000259" key="2">
    <source>
        <dbReference type="Pfam" id="PF11181"/>
    </source>
</evidence>
<organism evidence="3 4">
    <name type="scientific">Pseudobacillus wudalianchiensis</name>
    <dbReference type="NCBI Taxonomy" id="1743143"/>
    <lineage>
        <taxon>Bacteria</taxon>
        <taxon>Bacillati</taxon>
        <taxon>Bacillota</taxon>
        <taxon>Bacilli</taxon>
        <taxon>Bacillales</taxon>
        <taxon>Bacillaceae</taxon>
        <taxon>Pseudobacillus</taxon>
    </lineage>
</organism>
<comment type="caution">
    <text evidence="3">The sequence shown here is derived from an EMBL/GenBank/DDBJ whole genome shotgun (WGS) entry which is preliminary data.</text>
</comment>
<evidence type="ECO:0000313" key="3">
    <source>
        <dbReference type="EMBL" id="OCA82811.1"/>
    </source>
</evidence>
<dbReference type="AlphaFoldDB" id="A0A1B9AG42"/>